<dbReference type="AlphaFoldDB" id="A0A1G8F023"/>
<dbReference type="Pfam" id="PF00395">
    <property type="entry name" value="SLH"/>
    <property type="match status" value="1"/>
</dbReference>
<evidence type="ECO:0000313" key="4">
    <source>
        <dbReference type="Proteomes" id="UP000198956"/>
    </source>
</evidence>
<dbReference type="Proteomes" id="UP000198956">
    <property type="component" value="Unassembled WGS sequence"/>
</dbReference>
<dbReference type="EMBL" id="FNDE01000052">
    <property type="protein sequence ID" value="SDH75437.1"/>
    <property type="molecule type" value="Genomic_DNA"/>
</dbReference>
<dbReference type="PROSITE" id="PS51272">
    <property type="entry name" value="SLH"/>
    <property type="match status" value="1"/>
</dbReference>
<name>A0A1G8F023_ANETH</name>
<evidence type="ECO:0000256" key="1">
    <source>
        <dbReference type="SAM" id="SignalP"/>
    </source>
</evidence>
<protein>
    <submittedName>
        <fullName evidence="3">S-layer homology domain-containing protein</fullName>
    </submittedName>
</protein>
<evidence type="ECO:0000313" key="3">
    <source>
        <dbReference type="EMBL" id="SDH75437.1"/>
    </source>
</evidence>
<feature type="domain" description="SLH" evidence="2">
    <location>
        <begin position="34"/>
        <end position="99"/>
    </location>
</feature>
<feature type="signal peptide" evidence="1">
    <location>
        <begin position="1"/>
        <end position="31"/>
    </location>
</feature>
<evidence type="ECO:0000259" key="2">
    <source>
        <dbReference type="PROSITE" id="PS51272"/>
    </source>
</evidence>
<keyword evidence="1" id="KW-0732">Signal</keyword>
<sequence length="354" mass="39086">MTAQTNKIKLKTTALILAAGIMAASAPPAYALDASGIFTDVPRDHWAWKNGTLPWAAQAGILNEKQTETFNPGEVITEAEFLTMMMRLFPDTRDKLGTGTTEEVYALAREYNLPAAGINDPAKRADALTRIQVARLFSAAGGHHYDDEGAIAYMYEHGITKGMDGESTIAGYGSSQKVSRVEAVQFLKMAHDTGIASTMQKMPEQPSYNPAVTRFISSSPETVVANLHKAQNAILPKRGQIRDYNAINFWAKRLYETFQKIEVTHDGTLRIYLPSLSEHQTLIYHVASDKWYSGEIAGNARSNVPAYLEFPASADWSVMLMAKDQGTIVGDMYYDTASQTIEINNIVIQKHVKK</sequence>
<dbReference type="InterPro" id="IPR001119">
    <property type="entry name" value="SLH_dom"/>
</dbReference>
<gene>
    <name evidence="3" type="ORF">SAMN04489735_105210</name>
</gene>
<feature type="chain" id="PRO_5011517957" evidence="1">
    <location>
        <begin position="32"/>
        <end position="354"/>
    </location>
</feature>
<proteinExistence type="predicted"/>
<dbReference type="RefSeq" id="WP_175493672.1">
    <property type="nucleotide sequence ID" value="NZ_FNDE01000052.1"/>
</dbReference>
<accession>A0A1G8F023</accession>
<organism evidence="3 4">
    <name type="scientific">Aneurinibacillus thermoaerophilus</name>
    <dbReference type="NCBI Taxonomy" id="143495"/>
    <lineage>
        <taxon>Bacteria</taxon>
        <taxon>Bacillati</taxon>
        <taxon>Bacillota</taxon>
        <taxon>Bacilli</taxon>
        <taxon>Bacillales</taxon>
        <taxon>Paenibacillaceae</taxon>
        <taxon>Aneurinibacillus group</taxon>
        <taxon>Aneurinibacillus</taxon>
    </lineage>
</organism>
<reference evidence="3 4" key="1">
    <citation type="submission" date="2016-10" db="EMBL/GenBank/DDBJ databases">
        <authorList>
            <person name="de Groot N.N."/>
        </authorList>
    </citation>
    <scope>NUCLEOTIDE SEQUENCE [LARGE SCALE GENOMIC DNA]</scope>
    <source>
        <strain evidence="3 4">L 420-91</strain>
    </source>
</reference>